<dbReference type="EMBL" id="JANTHX010000005">
    <property type="protein sequence ID" value="MCS0499090.1"/>
    <property type="molecule type" value="Genomic_DNA"/>
</dbReference>
<proteinExistence type="predicted"/>
<evidence type="ECO:0000313" key="3">
    <source>
        <dbReference type="Proteomes" id="UP001205337"/>
    </source>
</evidence>
<sequence>MSETETEVVAAHRDPVVIDASIRALAGLRELLPSLVGALLLTDDGFEIARATQHGGTDERLASMASSLQALGEAIARELGLGDSEYALIEAHHGRVLLRRIANQPIILAGVFDDDETVGKAISVSRKLADELSAELASAR</sequence>
<evidence type="ECO:0000259" key="1">
    <source>
        <dbReference type="SMART" id="SM00960"/>
    </source>
</evidence>
<dbReference type="Proteomes" id="UP001205337">
    <property type="component" value="Unassembled WGS sequence"/>
</dbReference>
<dbReference type="InterPro" id="IPR004942">
    <property type="entry name" value="Roadblock/LAMTOR2_dom"/>
</dbReference>
<evidence type="ECO:0000313" key="2">
    <source>
        <dbReference type="EMBL" id="MCS0499090.1"/>
    </source>
</evidence>
<keyword evidence="3" id="KW-1185">Reference proteome</keyword>
<dbReference type="Pfam" id="PF03259">
    <property type="entry name" value="Robl_LC7"/>
    <property type="match status" value="1"/>
</dbReference>
<feature type="domain" description="Roadblock/LAMTOR2" evidence="1">
    <location>
        <begin position="22"/>
        <end position="112"/>
    </location>
</feature>
<protein>
    <submittedName>
        <fullName evidence="2">Roadblock/LC7 domain-containing protein</fullName>
    </submittedName>
</protein>
<name>A0ABT1ZEJ4_9MICO</name>
<comment type="caution">
    <text evidence="2">The sequence shown here is derived from an EMBL/GenBank/DDBJ whole genome shotgun (WGS) entry which is preliminary data.</text>
</comment>
<dbReference type="Gene3D" id="3.30.450.30">
    <property type="entry name" value="Dynein light chain 2a, cytoplasmic"/>
    <property type="match status" value="1"/>
</dbReference>
<dbReference type="SMART" id="SM00960">
    <property type="entry name" value="Robl_LC7"/>
    <property type="match status" value="1"/>
</dbReference>
<organism evidence="2 3">
    <name type="scientific">Protaetiibacter mangrovi</name>
    <dbReference type="NCBI Taxonomy" id="2970926"/>
    <lineage>
        <taxon>Bacteria</taxon>
        <taxon>Bacillati</taxon>
        <taxon>Actinomycetota</taxon>
        <taxon>Actinomycetes</taxon>
        <taxon>Micrococcales</taxon>
        <taxon>Microbacteriaceae</taxon>
        <taxon>Protaetiibacter</taxon>
    </lineage>
</organism>
<reference evidence="2 3" key="1">
    <citation type="submission" date="2022-08" db="EMBL/GenBank/DDBJ databases">
        <authorList>
            <person name="Li F."/>
        </authorList>
    </citation>
    <scope>NUCLEOTIDE SEQUENCE [LARGE SCALE GENOMIC DNA]</scope>
    <source>
        <strain evidence="2 3">10F1B-8-1</strain>
    </source>
</reference>
<accession>A0ABT1ZEJ4</accession>
<dbReference type="SUPFAM" id="SSF103196">
    <property type="entry name" value="Roadblock/LC7 domain"/>
    <property type="match status" value="1"/>
</dbReference>
<dbReference type="RefSeq" id="WP_258798110.1">
    <property type="nucleotide sequence ID" value="NZ_JANTHX010000005.1"/>
</dbReference>
<gene>
    <name evidence="2" type="ORF">NUH29_05940</name>
</gene>